<dbReference type="Gene3D" id="2.130.10.10">
    <property type="entry name" value="YVTN repeat-like/Quinoprotein amine dehydrogenase"/>
    <property type="match status" value="1"/>
</dbReference>
<dbReference type="Proteomes" id="UP000481153">
    <property type="component" value="Unassembled WGS sequence"/>
</dbReference>
<dbReference type="GO" id="GO:1990757">
    <property type="term" value="F:ubiquitin ligase activator activity"/>
    <property type="evidence" value="ECO:0007669"/>
    <property type="project" value="TreeGrafter"/>
</dbReference>
<comment type="similarity">
    <text evidence="1">Belongs to the WD repeat CDC20/Fizzy family.</text>
</comment>
<dbReference type="VEuPathDB" id="FungiDB:AeMF1_011575"/>
<evidence type="ECO:0000256" key="8">
    <source>
        <dbReference type="SAM" id="MobiDB-lite"/>
    </source>
</evidence>
<evidence type="ECO:0000313" key="10">
    <source>
        <dbReference type="EMBL" id="KAF0729160.1"/>
    </source>
</evidence>
<feature type="domain" description="CDC20/Fizzy WD40" evidence="9">
    <location>
        <begin position="165"/>
        <end position="450"/>
    </location>
</feature>
<evidence type="ECO:0000256" key="6">
    <source>
        <dbReference type="ARBA" id="ARBA00023306"/>
    </source>
</evidence>
<evidence type="ECO:0000256" key="1">
    <source>
        <dbReference type="ARBA" id="ARBA00006445"/>
    </source>
</evidence>
<protein>
    <recommendedName>
        <fullName evidence="9">CDC20/Fizzy WD40 domain-containing protein</fullName>
    </recommendedName>
</protein>
<dbReference type="GO" id="GO:0010997">
    <property type="term" value="F:anaphase-promoting complex binding"/>
    <property type="evidence" value="ECO:0007669"/>
    <property type="project" value="InterPro"/>
</dbReference>
<evidence type="ECO:0000313" key="11">
    <source>
        <dbReference type="Proteomes" id="UP000481153"/>
    </source>
</evidence>
<dbReference type="InterPro" id="IPR015943">
    <property type="entry name" value="WD40/YVTN_repeat-like_dom_sf"/>
</dbReference>
<dbReference type="InterPro" id="IPR036322">
    <property type="entry name" value="WD40_repeat_dom_sf"/>
</dbReference>
<keyword evidence="4" id="KW-0677">Repeat</keyword>
<evidence type="ECO:0000256" key="3">
    <source>
        <dbReference type="ARBA" id="ARBA00022618"/>
    </source>
</evidence>
<dbReference type="GO" id="GO:1905786">
    <property type="term" value="P:positive regulation of anaphase-promoting complex-dependent catabolic process"/>
    <property type="evidence" value="ECO:0007669"/>
    <property type="project" value="TreeGrafter"/>
</dbReference>
<dbReference type="InterPro" id="IPR033010">
    <property type="entry name" value="Cdc20/Fizzy"/>
</dbReference>
<keyword evidence="5" id="KW-0498">Mitosis</keyword>
<dbReference type="GO" id="GO:0005680">
    <property type="term" value="C:anaphase-promoting complex"/>
    <property type="evidence" value="ECO:0007669"/>
    <property type="project" value="TreeGrafter"/>
</dbReference>
<dbReference type="PROSITE" id="PS50294">
    <property type="entry name" value="WD_REPEATS_REGION"/>
    <property type="match status" value="1"/>
</dbReference>
<name>A0A6G0WP63_9STRA</name>
<evidence type="ECO:0000256" key="7">
    <source>
        <dbReference type="PROSITE-ProRule" id="PRU00221"/>
    </source>
</evidence>
<dbReference type="InterPro" id="IPR056150">
    <property type="entry name" value="WD40_CDC20-Fz"/>
</dbReference>
<gene>
    <name evidence="10" type="ORF">Ae201684_013138</name>
</gene>
<accession>A0A6G0WP63</accession>
<dbReference type="Pfam" id="PF24807">
    <property type="entry name" value="WD40_CDC20-Fz"/>
    <property type="match status" value="1"/>
</dbReference>
<dbReference type="GO" id="GO:0051301">
    <property type="term" value="P:cell division"/>
    <property type="evidence" value="ECO:0007669"/>
    <property type="project" value="UniProtKB-KW"/>
</dbReference>
<dbReference type="SMART" id="SM00320">
    <property type="entry name" value="WD40"/>
    <property type="match status" value="5"/>
</dbReference>
<feature type="region of interest" description="Disordered" evidence="8">
    <location>
        <begin position="1"/>
        <end position="52"/>
    </location>
</feature>
<evidence type="ECO:0000256" key="5">
    <source>
        <dbReference type="ARBA" id="ARBA00022776"/>
    </source>
</evidence>
<evidence type="ECO:0000259" key="9">
    <source>
        <dbReference type="Pfam" id="PF24807"/>
    </source>
</evidence>
<keyword evidence="6" id="KW-0131">Cell cycle</keyword>
<evidence type="ECO:0000256" key="2">
    <source>
        <dbReference type="ARBA" id="ARBA00022574"/>
    </source>
</evidence>
<dbReference type="PROSITE" id="PS50082">
    <property type="entry name" value="WD_REPEATS_2"/>
    <property type="match status" value="1"/>
</dbReference>
<dbReference type="AlphaFoldDB" id="A0A6G0WP63"/>
<dbReference type="SUPFAM" id="SSF50978">
    <property type="entry name" value="WD40 repeat-like"/>
    <property type="match status" value="1"/>
</dbReference>
<dbReference type="PANTHER" id="PTHR19918:SF8">
    <property type="entry name" value="FI02843P"/>
    <property type="match status" value="1"/>
</dbReference>
<feature type="repeat" description="WD" evidence="7">
    <location>
        <begin position="288"/>
        <end position="324"/>
    </location>
</feature>
<keyword evidence="3" id="KW-0132">Cell division</keyword>
<proteinExistence type="inferred from homology"/>
<dbReference type="EMBL" id="VJMJ01000167">
    <property type="protein sequence ID" value="KAF0729160.1"/>
    <property type="molecule type" value="Genomic_DNA"/>
</dbReference>
<dbReference type="GO" id="GO:0031145">
    <property type="term" value="P:anaphase-promoting complex-dependent catabolic process"/>
    <property type="evidence" value="ECO:0007669"/>
    <property type="project" value="TreeGrafter"/>
</dbReference>
<evidence type="ECO:0000256" key="4">
    <source>
        <dbReference type="ARBA" id="ARBA00022737"/>
    </source>
</evidence>
<feature type="region of interest" description="Disordered" evidence="8">
    <location>
        <begin position="458"/>
        <end position="479"/>
    </location>
</feature>
<comment type="caution">
    <text evidence="10">The sequence shown here is derived from an EMBL/GenBank/DDBJ whole genome shotgun (WGS) entry which is preliminary data.</text>
</comment>
<organism evidence="10 11">
    <name type="scientific">Aphanomyces euteiches</name>
    <dbReference type="NCBI Taxonomy" id="100861"/>
    <lineage>
        <taxon>Eukaryota</taxon>
        <taxon>Sar</taxon>
        <taxon>Stramenopiles</taxon>
        <taxon>Oomycota</taxon>
        <taxon>Saprolegniomycetes</taxon>
        <taxon>Saprolegniales</taxon>
        <taxon>Verrucalvaceae</taxon>
        <taxon>Aphanomyces</taxon>
    </lineage>
</organism>
<dbReference type="InterPro" id="IPR019775">
    <property type="entry name" value="WD40_repeat_CS"/>
</dbReference>
<dbReference type="PANTHER" id="PTHR19918">
    <property type="entry name" value="CELL DIVISION CYCLE 20 CDC20 FIZZY -RELATED"/>
    <property type="match status" value="1"/>
</dbReference>
<keyword evidence="11" id="KW-1185">Reference proteome</keyword>
<dbReference type="InterPro" id="IPR001680">
    <property type="entry name" value="WD40_rpt"/>
</dbReference>
<keyword evidence="2 7" id="KW-0853">WD repeat</keyword>
<reference evidence="10 11" key="1">
    <citation type="submission" date="2019-07" db="EMBL/GenBank/DDBJ databases">
        <title>Genomics analysis of Aphanomyces spp. identifies a new class of oomycete effector associated with host adaptation.</title>
        <authorList>
            <person name="Gaulin E."/>
        </authorList>
    </citation>
    <scope>NUCLEOTIDE SEQUENCE [LARGE SCALE GENOMIC DNA]</scope>
    <source>
        <strain evidence="10 11">ATCC 201684</strain>
    </source>
</reference>
<dbReference type="PROSITE" id="PS00678">
    <property type="entry name" value="WD_REPEATS_1"/>
    <property type="match status" value="1"/>
</dbReference>
<sequence length="479" mass="52679">MEGTPRAAPSASSHNDTSKPKVLWSSAKKSKRSHSRLNASAEKENANVTKKSSLPDIDTIDIKEVEANLHSDFESVKVPRWLRKRMKMQEASAVPEPAPVSDAYAFTSTELLSAIPREHQILRPKFRPPRPDFQEIQLGSTVTDYIRQVSSLSRVLFQASNEPTQDDFYLNVLASHPSKPIVACATLQNVVLYQTKAIQRRIPISQLLPEDYITSLAWTSSSNIAVGTSDAKIHIYDVSTSTCIRTISSHEDRVGSLATADHILSSGSRDASIRHHDLRLSRATVGTSRGHSQEVCGLSYTRCGSTLASGANDNLVNLWDIKKGLSTPPQFQLSDHLAAVKALAWCPWESSLLATGGGTADRTIKCWNTRTGMLLHSTQTHAQVSALVWSCSHKELLSAHGFQSPAMTLWSYPSMQKVKSLSTRSGRILSLTTNGSHIISWCSEGTLRQWDIFLEPHAPPRSSMSDANDENAGVKLPRH</sequence>